<dbReference type="Pfam" id="PF13489">
    <property type="entry name" value="Methyltransf_23"/>
    <property type="match status" value="1"/>
</dbReference>
<keyword evidence="1" id="KW-0808">Transferase</keyword>
<reference evidence="1 2" key="1">
    <citation type="journal article" date="2012" name="J. Bacteriol.">
        <title>Draft genome sequence of Methanobacterium formicicum DSM 3637, an archaebacterium isolated from the methane producer amoeba Pelomyxa palustris.</title>
        <authorList>
            <person name="Gutierrez G."/>
        </authorList>
    </citation>
    <scope>NUCLEOTIDE SEQUENCE [LARGE SCALE GENOMIC DNA]</scope>
    <source>
        <strain evidence="2">DSM 3637 / PP1</strain>
    </source>
</reference>
<protein>
    <submittedName>
        <fullName evidence="1">Methylase UbiE</fullName>
    </submittedName>
</protein>
<gene>
    <name evidence="1" type="ORF">A994_03348</name>
</gene>
<name>K2QEH1_METFP</name>
<dbReference type="InterPro" id="IPR029063">
    <property type="entry name" value="SAM-dependent_MTases_sf"/>
</dbReference>
<dbReference type="EMBL" id="AMPO01000002">
    <property type="protein sequence ID" value="EKF86486.1"/>
    <property type="molecule type" value="Genomic_DNA"/>
</dbReference>
<organism evidence="1 2">
    <name type="scientific">Methanobacterium formicicum (strain DSM 3637 / PP1)</name>
    <dbReference type="NCBI Taxonomy" id="1204725"/>
    <lineage>
        <taxon>Archaea</taxon>
        <taxon>Methanobacteriati</taxon>
        <taxon>Methanobacteriota</taxon>
        <taxon>Methanomada group</taxon>
        <taxon>Methanobacteria</taxon>
        <taxon>Methanobacteriales</taxon>
        <taxon>Methanobacteriaceae</taxon>
        <taxon>Methanobacterium</taxon>
    </lineage>
</organism>
<evidence type="ECO:0000313" key="2">
    <source>
        <dbReference type="Proteomes" id="UP000007360"/>
    </source>
</evidence>
<accession>K2QEH1</accession>
<proteinExistence type="predicted"/>
<dbReference type="GO" id="GO:0032259">
    <property type="term" value="P:methylation"/>
    <property type="evidence" value="ECO:0007669"/>
    <property type="project" value="UniProtKB-KW"/>
</dbReference>
<dbReference type="PATRIC" id="fig|1204725.3.peg.673"/>
<keyword evidence="1" id="KW-0489">Methyltransferase</keyword>
<sequence length="225" mass="26089">MGESVKVTDQLIKNDFDFGWKKWYKPPFYAYLALKYQKGDVLDVGCATCELYTFLKSNGWDNKYYGIDLVKYDDYEYPADVNLIVGNSSEIEFPEVDTVILYNILEHVDDPLKLLVNSLKSTRKNVLINIPKRNEEMWIKYGLFEPHQLDKTHKHCGFSKDECYNLINLAGGEIITYHEAGKINAMKTIGLWNNVIPRGITFLMGKVFSSKTYYHDIWCEIKPLG</sequence>
<dbReference type="OrthoDB" id="71230at2157"/>
<keyword evidence="2" id="KW-1185">Reference proteome</keyword>
<dbReference type="Gene3D" id="3.40.50.150">
    <property type="entry name" value="Vaccinia Virus protein VP39"/>
    <property type="match status" value="1"/>
</dbReference>
<dbReference type="RefSeq" id="WP_004029872.1">
    <property type="nucleotide sequence ID" value="NZ_AMPO01000002.1"/>
</dbReference>
<comment type="caution">
    <text evidence="1">The sequence shown here is derived from an EMBL/GenBank/DDBJ whole genome shotgun (WGS) entry which is preliminary data.</text>
</comment>
<dbReference type="SUPFAM" id="SSF53335">
    <property type="entry name" value="S-adenosyl-L-methionine-dependent methyltransferases"/>
    <property type="match status" value="1"/>
</dbReference>
<dbReference type="GO" id="GO:0008168">
    <property type="term" value="F:methyltransferase activity"/>
    <property type="evidence" value="ECO:0007669"/>
    <property type="project" value="UniProtKB-KW"/>
</dbReference>
<evidence type="ECO:0000313" key="1">
    <source>
        <dbReference type="EMBL" id="EKF86486.1"/>
    </source>
</evidence>
<dbReference type="Proteomes" id="UP000007360">
    <property type="component" value="Unassembled WGS sequence"/>
</dbReference>
<dbReference type="AlphaFoldDB" id="K2QEH1"/>